<reference evidence="8 9" key="1">
    <citation type="journal article" date="2016" name="Nat. Commun.">
        <title>Thousands of microbial genomes shed light on interconnected biogeochemical processes in an aquifer system.</title>
        <authorList>
            <person name="Anantharaman K."/>
            <person name="Brown C.T."/>
            <person name="Hug L.A."/>
            <person name="Sharon I."/>
            <person name="Castelle C.J."/>
            <person name="Probst A.J."/>
            <person name="Thomas B.C."/>
            <person name="Singh A."/>
            <person name="Wilkins M.J."/>
            <person name="Karaoz U."/>
            <person name="Brodie E.L."/>
            <person name="Williams K.H."/>
            <person name="Hubbard S.S."/>
            <person name="Banfield J.F."/>
        </authorList>
    </citation>
    <scope>NUCLEOTIDE SEQUENCE [LARGE SCALE GENOMIC DNA]</scope>
    <source>
        <strain evidence="9">RBG_16_55_9</strain>
    </source>
</reference>
<dbReference type="PANTHER" id="PTHR44379:SF5">
    <property type="entry name" value="OXIDOREDUCTASE WITH IRON-SULFUR SUBUNIT"/>
    <property type="match status" value="1"/>
</dbReference>
<evidence type="ECO:0000313" key="9">
    <source>
        <dbReference type="Proteomes" id="UP000179157"/>
    </source>
</evidence>
<feature type="compositionally biased region" description="Basic residues" evidence="6">
    <location>
        <begin position="1"/>
        <end position="12"/>
    </location>
</feature>
<dbReference type="InterPro" id="IPR006058">
    <property type="entry name" value="2Fe2S_fd_BS"/>
</dbReference>
<evidence type="ECO:0000313" key="8">
    <source>
        <dbReference type="EMBL" id="OGF52663.1"/>
    </source>
</evidence>
<dbReference type="FunFam" id="3.10.20.30:FF:000020">
    <property type="entry name" value="Xanthine dehydrogenase iron-sulfur subunit"/>
    <property type="match status" value="1"/>
</dbReference>
<dbReference type="GO" id="GO:0051537">
    <property type="term" value="F:2 iron, 2 sulfur cluster binding"/>
    <property type="evidence" value="ECO:0007669"/>
    <property type="project" value="UniProtKB-KW"/>
</dbReference>
<evidence type="ECO:0000256" key="4">
    <source>
        <dbReference type="ARBA" id="ARBA00023004"/>
    </source>
</evidence>
<feature type="domain" description="2Fe-2S ferredoxin-type" evidence="7">
    <location>
        <begin position="20"/>
        <end position="96"/>
    </location>
</feature>
<evidence type="ECO:0000259" key="7">
    <source>
        <dbReference type="PROSITE" id="PS51085"/>
    </source>
</evidence>
<dbReference type="EMBL" id="MFGX01000132">
    <property type="protein sequence ID" value="OGF52663.1"/>
    <property type="molecule type" value="Genomic_DNA"/>
</dbReference>
<dbReference type="Proteomes" id="UP000179157">
    <property type="component" value="Unassembled WGS sequence"/>
</dbReference>
<evidence type="ECO:0000256" key="6">
    <source>
        <dbReference type="SAM" id="MobiDB-lite"/>
    </source>
</evidence>
<keyword evidence="5" id="KW-0411">Iron-sulfur</keyword>
<sequence>MAKAVKLRKPQAQKRGPGKTPVSLKVNHGLHTIFVEPRRTLLDALRKDLGLIGTKKGCDEGTCGSCTVLFDGKPVYACLMLAIECEGHEIETIEGLSQGDQIHPIQQAFIEHDAFQCGFCTPGQILSVKALLDANPSPSADDVKRAVSGNLCRCGAYPKIVQAALKAAERLKS</sequence>
<dbReference type="CDD" id="cd00207">
    <property type="entry name" value="fer2"/>
    <property type="match status" value="1"/>
</dbReference>
<proteinExistence type="predicted"/>
<gene>
    <name evidence="8" type="ORF">A2Z21_10180</name>
</gene>
<accession>A0A1F5UNC9</accession>
<dbReference type="InterPro" id="IPR002888">
    <property type="entry name" value="2Fe-2S-bd"/>
</dbReference>
<dbReference type="InterPro" id="IPR036884">
    <property type="entry name" value="2Fe-2S-bd_dom_sf"/>
</dbReference>
<dbReference type="InterPro" id="IPR012675">
    <property type="entry name" value="Beta-grasp_dom_sf"/>
</dbReference>
<dbReference type="SUPFAM" id="SSF47741">
    <property type="entry name" value="CO dehydrogenase ISP C-domain like"/>
    <property type="match status" value="1"/>
</dbReference>
<dbReference type="GO" id="GO:0016491">
    <property type="term" value="F:oxidoreductase activity"/>
    <property type="evidence" value="ECO:0007669"/>
    <property type="project" value="UniProtKB-KW"/>
</dbReference>
<evidence type="ECO:0000256" key="3">
    <source>
        <dbReference type="ARBA" id="ARBA00023002"/>
    </source>
</evidence>
<dbReference type="Gene3D" id="1.10.150.120">
    <property type="entry name" value="[2Fe-2S]-binding domain"/>
    <property type="match status" value="1"/>
</dbReference>
<dbReference type="InterPro" id="IPR001041">
    <property type="entry name" value="2Fe-2S_ferredoxin-type"/>
</dbReference>
<organism evidence="8 9">
    <name type="scientific">Fraserbacteria sp. (strain RBG_16_55_9)</name>
    <dbReference type="NCBI Taxonomy" id="1817864"/>
    <lineage>
        <taxon>Bacteria</taxon>
        <taxon>Candidatus Fraseribacteriota</taxon>
    </lineage>
</organism>
<evidence type="ECO:0000256" key="1">
    <source>
        <dbReference type="ARBA" id="ARBA00022714"/>
    </source>
</evidence>
<dbReference type="PROSITE" id="PS00197">
    <property type="entry name" value="2FE2S_FER_1"/>
    <property type="match status" value="1"/>
</dbReference>
<feature type="region of interest" description="Disordered" evidence="6">
    <location>
        <begin position="1"/>
        <end position="20"/>
    </location>
</feature>
<dbReference type="InterPro" id="IPR051452">
    <property type="entry name" value="Diverse_Oxidoreductases"/>
</dbReference>
<dbReference type="Pfam" id="PF00111">
    <property type="entry name" value="Fer2"/>
    <property type="match status" value="1"/>
</dbReference>
<dbReference type="STRING" id="1817864.A2Z21_10180"/>
<dbReference type="InterPro" id="IPR036010">
    <property type="entry name" value="2Fe-2S_ferredoxin-like_sf"/>
</dbReference>
<name>A0A1F5UNC9_FRAXR</name>
<protein>
    <recommendedName>
        <fullName evidence="7">2Fe-2S ferredoxin-type domain-containing protein</fullName>
    </recommendedName>
</protein>
<dbReference type="FunFam" id="1.10.150.120:FF:000003">
    <property type="entry name" value="Carbon monoxide dehydrogenase, small subunit"/>
    <property type="match status" value="1"/>
</dbReference>
<keyword evidence="1" id="KW-0001">2Fe-2S</keyword>
<evidence type="ECO:0000256" key="5">
    <source>
        <dbReference type="ARBA" id="ARBA00023014"/>
    </source>
</evidence>
<dbReference type="Gene3D" id="3.10.20.30">
    <property type="match status" value="1"/>
</dbReference>
<keyword evidence="3" id="KW-0560">Oxidoreductase</keyword>
<dbReference type="Pfam" id="PF01799">
    <property type="entry name" value="Fer2_2"/>
    <property type="match status" value="1"/>
</dbReference>
<dbReference type="SUPFAM" id="SSF54292">
    <property type="entry name" value="2Fe-2S ferredoxin-like"/>
    <property type="match status" value="1"/>
</dbReference>
<dbReference type="GO" id="GO:0046872">
    <property type="term" value="F:metal ion binding"/>
    <property type="evidence" value="ECO:0007669"/>
    <property type="project" value="UniProtKB-KW"/>
</dbReference>
<dbReference type="PANTHER" id="PTHR44379">
    <property type="entry name" value="OXIDOREDUCTASE WITH IRON-SULFUR SUBUNIT"/>
    <property type="match status" value="1"/>
</dbReference>
<keyword evidence="2" id="KW-0479">Metal-binding</keyword>
<dbReference type="AlphaFoldDB" id="A0A1F5UNC9"/>
<evidence type="ECO:0000256" key="2">
    <source>
        <dbReference type="ARBA" id="ARBA00022723"/>
    </source>
</evidence>
<comment type="caution">
    <text evidence="8">The sequence shown here is derived from an EMBL/GenBank/DDBJ whole genome shotgun (WGS) entry which is preliminary data.</text>
</comment>
<keyword evidence="4" id="KW-0408">Iron</keyword>
<dbReference type="PROSITE" id="PS51085">
    <property type="entry name" value="2FE2S_FER_2"/>
    <property type="match status" value="1"/>
</dbReference>